<keyword evidence="1" id="KW-0472">Membrane</keyword>
<dbReference type="EMBL" id="JH600070">
    <property type="protein sequence ID" value="EIJ42690.1"/>
    <property type="molecule type" value="Genomic_DNA"/>
</dbReference>
<feature type="transmembrane region" description="Helical" evidence="1">
    <location>
        <begin position="33"/>
        <end position="54"/>
    </location>
</feature>
<accession>I3CGE7</accession>
<evidence type="ECO:0000313" key="2">
    <source>
        <dbReference type="EMBL" id="EIJ42690.1"/>
    </source>
</evidence>
<reference evidence="2 3" key="1">
    <citation type="submission" date="2011-11" db="EMBL/GenBank/DDBJ databases">
        <title>Improved High-Quality Draft sequence of Beggiatoa alba B18lD.</title>
        <authorList>
            <consortium name="US DOE Joint Genome Institute"/>
            <person name="Lucas S."/>
            <person name="Han J."/>
            <person name="Lapidus A."/>
            <person name="Cheng J.-F."/>
            <person name="Goodwin L."/>
            <person name="Pitluck S."/>
            <person name="Peters L."/>
            <person name="Mikhailova N."/>
            <person name="Held B."/>
            <person name="Detter J.C."/>
            <person name="Han C."/>
            <person name="Tapia R."/>
            <person name="Land M."/>
            <person name="Hauser L."/>
            <person name="Kyrpides N."/>
            <person name="Ivanova N."/>
            <person name="Pagani I."/>
            <person name="Samuel K."/>
            <person name="Teske A."/>
            <person name="Mueller J."/>
            <person name="Woyke T."/>
        </authorList>
    </citation>
    <scope>NUCLEOTIDE SEQUENCE [LARGE SCALE GENOMIC DNA]</scope>
    <source>
        <strain evidence="2 3">B18LD</strain>
    </source>
</reference>
<keyword evidence="1" id="KW-0812">Transmembrane</keyword>
<feature type="transmembrane region" description="Helical" evidence="1">
    <location>
        <begin position="7"/>
        <end position="27"/>
    </location>
</feature>
<dbReference type="STRING" id="395493.BegalDRAFT_1816"/>
<gene>
    <name evidence="2" type="ORF">BegalDRAFT_1816</name>
</gene>
<keyword evidence="3" id="KW-1185">Reference proteome</keyword>
<evidence type="ECO:0000313" key="3">
    <source>
        <dbReference type="Proteomes" id="UP000005744"/>
    </source>
</evidence>
<dbReference type="AlphaFoldDB" id="I3CGE7"/>
<evidence type="ECO:0000256" key="1">
    <source>
        <dbReference type="SAM" id="Phobius"/>
    </source>
</evidence>
<protein>
    <submittedName>
        <fullName evidence="2">Uncharacterized protein</fullName>
    </submittedName>
</protein>
<dbReference type="HOGENOM" id="CLU_2714204_0_0_6"/>
<name>I3CGE7_9GAMM</name>
<organism evidence="2 3">
    <name type="scientific">Beggiatoa alba B18LD</name>
    <dbReference type="NCBI Taxonomy" id="395493"/>
    <lineage>
        <taxon>Bacteria</taxon>
        <taxon>Pseudomonadati</taxon>
        <taxon>Pseudomonadota</taxon>
        <taxon>Gammaproteobacteria</taxon>
        <taxon>Thiotrichales</taxon>
        <taxon>Thiotrichaceae</taxon>
        <taxon>Beggiatoa</taxon>
    </lineage>
</organism>
<proteinExistence type="predicted"/>
<dbReference type="RefSeq" id="WP_002685848.1">
    <property type="nucleotide sequence ID" value="NZ_JH600070.1"/>
</dbReference>
<keyword evidence="1" id="KW-1133">Transmembrane helix</keyword>
<sequence length="72" mass="8197">MFLQLTVAFAHILAITASFLGAILLAVMLTQAIFNPLIIFSCLFCLINGARLSIKVRAFWQRHYQRHKTFSV</sequence>
<dbReference type="Proteomes" id="UP000005744">
    <property type="component" value="Unassembled WGS sequence"/>
</dbReference>